<dbReference type="PANTHER" id="PTHR36966">
    <property type="entry name" value="REP-ASSOCIATED TYROSINE TRANSPOSASE"/>
    <property type="match status" value="1"/>
</dbReference>
<keyword evidence="3" id="KW-1185">Reference proteome</keyword>
<dbReference type="SMART" id="SM01321">
    <property type="entry name" value="Y1_Tnp"/>
    <property type="match status" value="1"/>
</dbReference>
<dbReference type="PANTHER" id="PTHR36966:SF1">
    <property type="entry name" value="REP-ASSOCIATED TYROSINE TRANSPOSASE"/>
    <property type="match status" value="1"/>
</dbReference>
<dbReference type="RefSeq" id="WP_129919825.1">
    <property type="nucleotide sequence ID" value="NZ_SEWE01000005.1"/>
</dbReference>
<dbReference type="GO" id="GO:0043565">
    <property type="term" value="F:sequence-specific DNA binding"/>
    <property type="evidence" value="ECO:0007669"/>
    <property type="project" value="TreeGrafter"/>
</dbReference>
<proteinExistence type="predicted"/>
<gene>
    <name evidence="2" type="ORF">EWM57_03910</name>
</gene>
<dbReference type="GO" id="GO:0004803">
    <property type="term" value="F:transposase activity"/>
    <property type="evidence" value="ECO:0007669"/>
    <property type="project" value="InterPro"/>
</dbReference>
<evidence type="ECO:0000259" key="1">
    <source>
        <dbReference type="SMART" id="SM01321"/>
    </source>
</evidence>
<dbReference type="OrthoDB" id="9788881at2"/>
<name>A0A4V1ZB46_9BACT</name>
<dbReference type="InterPro" id="IPR002686">
    <property type="entry name" value="Transposase_17"/>
</dbReference>
<protein>
    <submittedName>
        <fullName evidence="2">Transposase</fullName>
    </submittedName>
</protein>
<dbReference type="InterPro" id="IPR052715">
    <property type="entry name" value="RAYT_transposase"/>
</dbReference>
<dbReference type="InterPro" id="IPR036515">
    <property type="entry name" value="Transposase_17_sf"/>
</dbReference>
<dbReference type="AlphaFoldDB" id="A0A4V1ZB46"/>
<comment type="caution">
    <text evidence="2">The sequence shown here is derived from an EMBL/GenBank/DDBJ whole genome shotgun (WGS) entry which is preliminary data.</text>
</comment>
<sequence>MSDKYRPHDPEGIYFLTMTVVDWVDLFTRGSYKTVIVDSLRYCQQQKGLVLYAWCLMPSHLHLIAGAAAGHSLSAFLRDFKKHTNRKLLHRIQYEPESRREWLLHRFAFHAARTRRVQDYKLWQDGSHAVQLLTPAFARQKLEYIHHNPVADLTVAAPEHYLYSSAANYAGQAGLLPIEFLD</sequence>
<accession>A0A4V1ZB46</accession>
<evidence type="ECO:0000313" key="2">
    <source>
        <dbReference type="EMBL" id="RYU82843.1"/>
    </source>
</evidence>
<dbReference type="GO" id="GO:0006313">
    <property type="term" value="P:DNA transposition"/>
    <property type="evidence" value="ECO:0007669"/>
    <property type="project" value="InterPro"/>
</dbReference>
<dbReference type="EMBL" id="SEWE01000005">
    <property type="protein sequence ID" value="RYU82843.1"/>
    <property type="molecule type" value="Genomic_DNA"/>
</dbReference>
<dbReference type="NCBIfam" id="NF047646">
    <property type="entry name" value="REP_Tyr_transpos"/>
    <property type="match status" value="1"/>
</dbReference>
<dbReference type="SUPFAM" id="SSF143422">
    <property type="entry name" value="Transposase IS200-like"/>
    <property type="match status" value="1"/>
</dbReference>
<reference evidence="2 3" key="1">
    <citation type="submission" date="2019-02" db="EMBL/GenBank/DDBJ databases">
        <title>Bacterial novel species isolated from soil.</title>
        <authorList>
            <person name="Jung H.-Y."/>
        </authorList>
    </citation>
    <scope>NUCLEOTIDE SEQUENCE [LARGE SCALE GENOMIC DNA]</scope>
    <source>
        <strain evidence="2 3">1-3-3-3</strain>
    </source>
</reference>
<evidence type="ECO:0000313" key="3">
    <source>
        <dbReference type="Proteomes" id="UP000294155"/>
    </source>
</evidence>
<dbReference type="Proteomes" id="UP000294155">
    <property type="component" value="Unassembled WGS sequence"/>
</dbReference>
<dbReference type="Pfam" id="PF01797">
    <property type="entry name" value="Y1_Tnp"/>
    <property type="match status" value="1"/>
</dbReference>
<organism evidence="2 3">
    <name type="scientific">Hymenobacter persicinus</name>
    <dbReference type="NCBI Taxonomy" id="2025506"/>
    <lineage>
        <taxon>Bacteria</taxon>
        <taxon>Pseudomonadati</taxon>
        <taxon>Bacteroidota</taxon>
        <taxon>Cytophagia</taxon>
        <taxon>Cytophagales</taxon>
        <taxon>Hymenobacteraceae</taxon>
        <taxon>Hymenobacter</taxon>
    </lineage>
</organism>
<feature type="domain" description="Transposase IS200-like" evidence="1">
    <location>
        <begin position="9"/>
        <end position="148"/>
    </location>
</feature>
<dbReference type="Gene3D" id="3.30.70.1290">
    <property type="entry name" value="Transposase IS200-like"/>
    <property type="match status" value="1"/>
</dbReference>